<reference evidence="1 2" key="1">
    <citation type="submission" date="2020-06" db="EMBL/GenBank/DDBJ databases">
        <title>Transcriptomic and genomic resources for Thalictrum thalictroides and T. hernandezii: Facilitating candidate gene discovery in an emerging model plant lineage.</title>
        <authorList>
            <person name="Arias T."/>
            <person name="Riano-Pachon D.M."/>
            <person name="Di Stilio V.S."/>
        </authorList>
    </citation>
    <scope>NUCLEOTIDE SEQUENCE [LARGE SCALE GENOMIC DNA]</scope>
    <source>
        <strain evidence="2">cv. WT478/WT964</strain>
        <tissue evidence="1">Leaves</tissue>
    </source>
</reference>
<accession>A0A7J6X7L0</accession>
<dbReference type="AlphaFoldDB" id="A0A7J6X7L0"/>
<evidence type="ECO:0000313" key="1">
    <source>
        <dbReference type="EMBL" id="KAF5205609.1"/>
    </source>
</evidence>
<evidence type="ECO:0000313" key="2">
    <source>
        <dbReference type="Proteomes" id="UP000554482"/>
    </source>
</evidence>
<dbReference type="EMBL" id="JABWDY010003835">
    <property type="protein sequence ID" value="KAF5205609.1"/>
    <property type="molecule type" value="Genomic_DNA"/>
</dbReference>
<sequence>MGVATSYMAECHGILESVGCALSRGWKLLHIKLDSEVAISTFHNNKVPYMAAKTTVEENQ</sequence>
<name>A0A7J6X7L0_THATH</name>
<organism evidence="1 2">
    <name type="scientific">Thalictrum thalictroides</name>
    <name type="common">Rue-anemone</name>
    <name type="synonym">Anemone thalictroides</name>
    <dbReference type="NCBI Taxonomy" id="46969"/>
    <lineage>
        <taxon>Eukaryota</taxon>
        <taxon>Viridiplantae</taxon>
        <taxon>Streptophyta</taxon>
        <taxon>Embryophyta</taxon>
        <taxon>Tracheophyta</taxon>
        <taxon>Spermatophyta</taxon>
        <taxon>Magnoliopsida</taxon>
        <taxon>Ranunculales</taxon>
        <taxon>Ranunculaceae</taxon>
        <taxon>Thalictroideae</taxon>
        <taxon>Thalictrum</taxon>
    </lineage>
</organism>
<proteinExistence type="predicted"/>
<keyword evidence="2" id="KW-1185">Reference proteome</keyword>
<comment type="caution">
    <text evidence="1">The sequence shown here is derived from an EMBL/GenBank/DDBJ whole genome shotgun (WGS) entry which is preliminary data.</text>
</comment>
<gene>
    <name evidence="1" type="ORF">FRX31_004804</name>
</gene>
<protein>
    <submittedName>
        <fullName evidence="1">Uncharacterized protein</fullName>
    </submittedName>
</protein>
<dbReference type="Proteomes" id="UP000554482">
    <property type="component" value="Unassembled WGS sequence"/>
</dbReference>
<dbReference type="OrthoDB" id="1938131at2759"/>